<organism evidence="3 4">
    <name type="scientific">Bacillus nakamurai</name>
    <dbReference type="NCBI Taxonomy" id="1793963"/>
    <lineage>
        <taxon>Bacteria</taxon>
        <taxon>Bacillati</taxon>
        <taxon>Bacillota</taxon>
        <taxon>Bacilli</taxon>
        <taxon>Bacillales</taxon>
        <taxon>Bacillaceae</taxon>
        <taxon>Bacillus</taxon>
    </lineage>
</organism>
<evidence type="ECO:0000313" key="4">
    <source>
        <dbReference type="Proteomes" id="UP000075430"/>
    </source>
</evidence>
<evidence type="ECO:0000256" key="1">
    <source>
        <dbReference type="ARBA" id="ARBA00006484"/>
    </source>
</evidence>
<dbReference type="STRING" id="1793963.AXI58_09565"/>
<dbReference type="EMBL" id="LSBA01000005">
    <property type="protein sequence ID" value="KXZ22234.1"/>
    <property type="molecule type" value="Genomic_DNA"/>
</dbReference>
<evidence type="ECO:0000313" key="3">
    <source>
        <dbReference type="EMBL" id="KXZ22234.1"/>
    </source>
</evidence>
<proteinExistence type="inferred from homology"/>
<comment type="caution">
    <text evidence="3">The sequence shown here is derived from an EMBL/GenBank/DDBJ whole genome shotgun (WGS) entry which is preliminary data.</text>
</comment>
<dbReference type="PANTHER" id="PTHR42879">
    <property type="entry name" value="3-OXOACYL-(ACYL-CARRIER-PROTEIN) REDUCTASE"/>
    <property type="match status" value="1"/>
</dbReference>
<dbReference type="NCBIfam" id="NF047420">
    <property type="entry name" value="EF_P_mod_YmfI"/>
    <property type="match status" value="1"/>
</dbReference>
<dbReference type="FunFam" id="3.40.50.720:FF:000173">
    <property type="entry name" value="3-oxoacyl-[acyl-carrier protein] reductase"/>
    <property type="match status" value="1"/>
</dbReference>
<dbReference type="OrthoDB" id="9803333at2"/>
<sequence>MNPTALVTGASGGIGQSISETLAKSGYDVLLHYYSNKEAAAALAERLTAAFGVRADMIQGDLSSPDGAETLTRLIQKPVDALVLNSGISHFGLITDVTDETARQMVQLHVTSPFMLARNLVPGMIRKKSGGIVAIGSVWGETGASCEVLYSMVKGAQHSFVKALAKELAPSGIRVNAVAPGAVDTKMLDQFTAAEKEALTEEIPAGRLAEPKEIAEAAAFLLSDKASYITGHILSVNGGWHC</sequence>
<keyword evidence="2" id="KW-0560">Oxidoreductase</keyword>
<dbReference type="PRINTS" id="PR00080">
    <property type="entry name" value="SDRFAMILY"/>
</dbReference>
<dbReference type="SUPFAM" id="SSF51735">
    <property type="entry name" value="NAD(P)-binding Rossmann-fold domains"/>
    <property type="match status" value="1"/>
</dbReference>
<comment type="similarity">
    <text evidence="1">Belongs to the short-chain dehydrogenases/reductases (SDR) family.</text>
</comment>
<dbReference type="RefSeq" id="WP_061520581.1">
    <property type="nucleotide sequence ID" value="NZ_JANBMN010000003.1"/>
</dbReference>
<dbReference type="Pfam" id="PF13561">
    <property type="entry name" value="adh_short_C2"/>
    <property type="match status" value="1"/>
</dbReference>
<dbReference type="PANTHER" id="PTHR42879:SF2">
    <property type="entry name" value="3-OXOACYL-[ACYL-CARRIER-PROTEIN] REDUCTASE FABG"/>
    <property type="match status" value="1"/>
</dbReference>
<dbReference type="PRINTS" id="PR00081">
    <property type="entry name" value="GDHRDH"/>
</dbReference>
<keyword evidence="4" id="KW-1185">Reference proteome</keyword>
<dbReference type="AlphaFoldDB" id="A0A150FAS0"/>
<dbReference type="CDD" id="cd05233">
    <property type="entry name" value="SDR_c"/>
    <property type="match status" value="1"/>
</dbReference>
<dbReference type="Proteomes" id="UP000075430">
    <property type="component" value="Unassembled WGS sequence"/>
</dbReference>
<accession>A0A150FAS0</accession>
<name>A0A150FAS0_9BACI</name>
<dbReference type="InterPro" id="IPR002347">
    <property type="entry name" value="SDR_fam"/>
</dbReference>
<dbReference type="GO" id="GO:0016491">
    <property type="term" value="F:oxidoreductase activity"/>
    <property type="evidence" value="ECO:0007669"/>
    <property type="project" value="UniProtKB-KW"/>
</dbReference>
<dbReference type="Gene3D" id="3.40.50.720">
    <property type="entry name" value="NAD(P)-binding Rossmann-like Domain"/>
    <property type="match status" value="1"/>
</dbReference>
<reference evidence="4" key="1">
    <citation type="submission" date="2016-02" db="EMBL/GenBank/DDBJ databases">
        <authorList>
            <person name="Dunlap C."/>
        </authorList>
    </citation>
    <scope>NUCLEOTIDE SEQUENCE [LARGE SCALE GENOMIC DNA]</scope>
    <source>
        <strain evidence="4">NRRL B-41092</strain>
    </source>
</reference>
<evidence type="ECO:0000256" key="2">
    <source>
        <dbReference type="ARBA" id="ARBA00023002"/>
    </source>
</evidence>
<dbReference type="InterPro" id="IPR036291">
    <property type="entry name" value="NAD(P)-bd_dom_sf"/>
</dbReference>
<protein>
    <submittedName>
        <fullName evidence="3">3-ketoacyl-ACP reductase</fullName>
    </submittedName>
</protein>
<gene>
    <name evidence="3" type="primary">fabG</name>
    <name evidence="3" type="ORF">AXI58_09565</name>
</gene>
<dbReference type="InterPro" id="IPR050259">
    <property type="entry name" value="SDR"/>
</dbReference>